<sequence length="54" mass="6435">MENREIVHRGRYNMDVCSGQADIYGNREKAREHMRQIREERKNSLGIECKIAEN</sequence>
<proteinExistence type="predicted"/>
<dbReference type="Proteomes" id="UP001198962">
    <property type="component" value="Unassembled WGS sequence"/>
</dbReference>
<keyword evidence="2" id="KW-1185">Reference proteome</keyword>
<organism evidence="1 2">
    <name type="scientific">Brotaphodocola catenula</name>
    <dbReference type="NCBI Taxonomy" id="2885361"/>
    <lineage>
        <taxon>Bacteria</taxon>
        <taxon>Bacillati</taxon>
        <taxon>Bacillota</taxon>
        <taxon>Clostridia</taxon>
        <taxon>Lachnospirales</taxon>
        <taxon>Lachnospiraceae</taxon>
        <taxon>Brotaphodocola</taxon>
    </lineage>
</organism>
<dbReference type="AlphaFoldDB" id="A0AAE3ASM6"/>
<reference evidence="1" key="1">
    <citation type="submission" date="2021-10" db="EMBL/GenBank/DDBJ databases">
        <title>Anaerobic single-cell dispensing facilitates the cultivation of human gut bacteria.</title>
        <authorList>
            <person name="Afrizal A."/>
        </authorList>
    </citation>
    <scope>NUCLEOTIDE SEQUENCE</scope>
    <source>
        <strain evidence="1">CLA-AA-H274</strain>
    </source>
</reference>
<evidence type="ECO:0000313" key="1">
    <source>
        <dbReference type="EMBL" id="MCC2164667.1"/>
    </source>
</evidence>
<evidence type="ECO:0000313" key="2">
    <source>
        <dbReference type="Proteomes" id="UP001198962"/>
    </source>
</evidence>
<name>A0AAE3ASM6_9FIRM</name>
<dbReference type="RefSeq" id="WP_308451238.1">
    <property type="nucleotide sequence ID" value="NZ_JAJEPU010000017.1"/>
</dbReference>
<accession>A0AAE3ASM6</accession>
<comment type="caution">
    <text evidence="1">The sequence shown here is derived from an EMBL/GenBank/DDBJ whole genome shotgun (WGS) entry which is preliminary data.</text>
</comment>
<protein>
    <submittedName>
        <fullName evidence="1">Uncharacterized protein</fullName>
    </submittedName>
</protein>
<gene>
    <name evidence="1" type="ORF">LKD32_07195</name>
</gene>
<dbReference type="EMBL" id="JAJEPU010000017">
    <property type="protein sequence ID" value="MCC2164667.1"/>
    <property type="molecule type" value="Genomic_DNA"/>
</dbReference>